<dbReference type="GO" id="GO:0005737">
    <property type="term" value="C:cytoplasm"/>
    <property type="evidence" value="ECO:0007669"/>
    <property type="project" value="TreeGrafter"/>
</dbReference>
<keyword evidence="5" id="KW-0819">tRNA processing</keyword>
<dbReference type="InterPro" id="IPR056743">
    <property type="entry name" value="TRM5-TYW2-like_MTfase"/>
</dbReference>
<dbReference type="InterPro" id="IPR056744">
    <property type="entry name" value="TRM5/TYW2-like_N"/>
</dbReference>
<evidence type="ECO:0000313" key="8">
    <source>
        <dbReference type="Proteomes" id="UP000608579"/>
    </source>
</evidence>
<dbReference type="EMBL" id="DQVM01000006">
    <property type="protein sequence ID" value="HIQ28972.1"/>
    <property type="molecule type" value="Genomic_DNA"/>
</dbReference>
<sequence>MVVVKVPKHAAEEVIERARKLSLLDRCREVVREGDFVLIPLTSPLPDVAEGVEVVDKCLPARRSSPRSVLDALRGRVPREMLDKVPRSYDIVGDVVVVNDMRLPRDFWGLFVEAIRGVHKNVRVVLVKVGGISGEERVGGYEIIYGDEGAETLHKEHGCVFKVDVRKAFYTPRLSGERLRVAKQVGEGEVVVDMFAGVGPFSIIIAKHKPGTRVYAVEKNPAAYNYLRENIRLNKVGGRVFPYMGDARKVLSTARFRRVASRVIMNLPAGAFEFLDTAIQVAGEDAVIHYYAFAEKGKREKTTEALRNKLLELTPEFKILTTRIIKEVSPSKDMLVYDILVMKKHNP</sequence>
<keyword evidence="3 7" id="KW-0808">Transferase</keyword>
<keyword evidence="2 7" id="KW-0489">Methyltransferase</keyword>
<reference evidence="7" key="1">
    <citation type="journal article" date="2020" name="ISME J.">
        <title>Gammaproteobacteria mediating utilization of methyl-, sulfur- and petroleum organic compounds in deep ocean hydrothermal plumes.</title>
        <authorList>
            <person name="Zhou Z."/>
            <person name="Liu Y."/>
            <person name="Pan J."/>
            <person name="Cron B.R."/>
            <person name="Toner B.M."/>
            <person name="Anantharaman K."/>
            <person name="Breier J.A."/>
            <person name="Dick G.J."/>
            <person name="Li M."/>
        </authorList>
    </citation>
    <scope>NUCLEOTIDE SEQUENCE</scope>
    <source>
        <strain evidence="7">SZUA-1515</strain>
    </source>
</reference>
<dbReference type="Pfam" id="PF02475">
    <property type="entry name" value="TRM5-TYW2_MTfase"/>
    <property type="match status" value="1"/>
</dbReference>
<dbReference type="GO" id="GO:0008175">
    <property type="term" value="F:tRNA methyltransferase activity"/>
    <property type="evidence" value="ECO:0007669"/>
    <property type="project" value="TreeGrafter"/>
</dbReference>
<dbReference type="Pfam" id="PF18093">
    <property type="entry name" value="Trm5_N"/>
    <property type="match status" value="1"/>
</dbReference>
<dbReference type="Gene3D" id="3.30.70.2580">
    <property type="match status" value="1"/>
</dbReference>
<dbReference type="AlphaFoldDB" id="A0A832ZV98"/>
<keyword evidence="4" id="KW-0949">S-adenosyl-L-methionine</keyword>
<dbReference type="Gene3D" id="3.30.300.110">
    <property type="entry name" value="Met-10+ protein-like domains"/>
    <property type="match status" value="1"/>
</dbReference>
<evidence type="ECO:0000256" key="3">
    <source>
        <dbReference type="ARBA" id="ARBA00022679"/>
    </source>
</evidence>
<protein>
    <submittedName>
        <fullName evidence="7">Class I SAM-dependent methyltransferase family protein</fullName>
    </submittedName>
</protein>
<dbReference type="PROSITE" id="PS51684">
    <property type="entry name" value="SAM_MT_TRM5_TYW2"/>
    <property type="match status" value="1"/>
</dbReference>
<evidence type="ECO:0000259" key="6">
    <source>
        <dbReference type="PROSITE" id="PS51684"/>
    </source>
</evidence>
<keyword evidence="1" id="KW-0963">Cytoplasm</keyword>
<evidence type="ECO:0000313" key="7">
    <source>
        <dbReference type="EMBL" id="HIQ28972.1"/>
    </source>
</evidence>
<dbReference type="GO" id="GO:0002939">
    <property type="term" value="P:tRNA N1-guanine methylation"/>
    <property type="evidence" value="ECO:0007669"/>
    <property type="project" value="TreeGrafter"/>
</dbReference>
<dbReference type="CDD" id="cd02440">
    <property type="entry name" value="AdoMet_MTases"/>
    <property type="match status" value="1"/>
</dbReference>
<dbReference type="InterPro" id="IPR030382">
    <property type="entry name" value="MeTrfase_TRM5/TYW2"/>
</dbReference>
<evidence type="ECO:0000256" key="1">
    <source>
        <dbReference type="ARBA" id="ARBA00022490"/>
    </source>
</evidence>
<dbReference type="SUPFAM" id="SSF53335">
    <property type="entry name" value="S-adenosyl-L-methionine-dependent methyltransferases"/>
    <property type="match status" value="1"/>
</dbReference>
<feature type="domain" description="SAM-dependent methyltransferase TRM5/TYW2-type" evidence="6">
    <location>
        <begin position="89"/>
        <end position="343"/>
    </location>
</feature>
<comment type="caution">
    <text evidence="7">The sequence shown here is derived from an EMBL/GenBank/DDBJ whole genome shotgun (WGS) entry which is preliminary data.</text>
</comment>
<gene>
    <name evidence="7" type="ORF">EYH45_00230</name>
</gene>
<dbReference type="PANTHER" id="PTHR23245">
    <property type="entry name" value="TRNA METHYLTRANSFERASE"/>
    <property type="match status" value="1"/>
</dbReference>
<proteinExistence type="predicted"/>
<name>A0A832ZV98_CALS0</name>
<dbReference type="InterPro" id="IPR029063">
    <property type="entry name" value="SAM-dependent_MTases_sf"/>
</dbReference>
<evidence type="ECO:0000256" key="4">
    <source>
        <dbReference type="ARBA" id="ARBA00022691"/>
    </source>
</evidence>
<evidence type="ECO:0000256" key="5">
    <source>
        <dbReference type="ARBA" id="ARBA00022694"/>
    </source>
</evidence>
<dbReference type="Gene3D" id="3.40.50.150">
    <property type="entry name" value="Vaccinia Virus protein VP39"/>
    <property type="match status" value="1"/>
</dbReference>
<dbReference type="PANTHER" id="PTHR23245:SF36">
    <property type="entry name" value="TRNA (GUANINE(37)-N1)-METHYLTRANSFERASE"/>
    <property type="match status" value="1"/>
</dbReference>
<dbReference type="InterPro" id="IPR040601">
    <property type="entry name" value="Trm5a/b_N"/>
</dbReference>
<evidence type="ECO:0000256" key="2">
    <source>
        <dbReference type="ARBA" id="ARBA00022603"/>
    </source>
</evidence>
<organism evidence="7 8">
    <name type="scientific">Caldiarchaeum subterraneum</name>
    <dbReference type="NCBI Taxonomy" id="311458"/>
    <lineage>
        <taxon>Archaea</taxon>
        <taxon>Nitrososphaerota</taxon>
        <taxon>Candidatus Caldarchaeales</taxon>
        <taxon>Candidatus Caldarchaeaceae</taxon>
        <taxon>Candidatus Caldarchaeum</taxon>
    </lineage>
</organism>
<accession>A0A832ZV98</accession>
<dbReference type="Proteomes" id="UP000608579">
    <property type="component" value="Unassembled WGS sequence"/>
</dbReference>
<dbReference type="Pfam" id="PF25133">
    <property type="entry name" value="TYW2_N_2"/>
    <property type="match status" value="1"/>
</dbReference>